<comment type="subcellular location">
    <subcellularLocation>
        <location evidence="1">Membrane</location>
        <topology evidence="1">Single-pass membrane protein</topology>
    </subcellularLocation>
</comment>
<dbReference type="EMBL" id="WMIA01000023">
    <property type="protein sequence ID" value="MTF40242.1"/>
    <property type="molecule type" value="Genomic_DNA"/>
</dbReference>
<evidence type="ECO:0000256" key="1">
    <source>
        <dbReference type="ARBA" id="ARBA00004167"/>
    </source>
</evidence>
<feature type="coiled-coil region" evidence="6">
    <location>
        <begin position="254"/>
        <end position="362"/>
    </location>
</feature>
<dbReference type="Gene3D" id="2.40.50.100">
    <property type="match status" value="1"/>
</dbReference>
<dbReference type="RefSeq" id="WP_099435924.1">
    <property type="nucleotide sequence ID" value="NZ_WMIA01000023.1"/>
</dbReference>
<evidence type="ECO:0000313" key="10">
    <source>
        <dbReference type="Proteomes" id="UP000437131"/>
    </source>
</evidence>
<dbReference type="Proteomes" id="UP000437131">
    <property type="component" value="Unassembled WGS sequence"/>
</dbReference>
<reference evidence="9 10" key="1">
    <citation type="submission" date="2019-11" db="EMBL/GenBank/DDBJ databases">
        <title>Isolation of a new High Light Tolerant Cyanobacteria.</title>
        <authorList>
            <person name="Dobson Z."/>
            <person name="Vaughn N."/>
            <person name="Vaughn M."/>
            <person name="Fromme P."/>
            <person name="Mazor Y."/>
        </authorList>
    </citation>
    <scope>NUCLEOTIDE SEQUENCE [LARGE SCALE GENOMIC DNA]</scope>
    <source>
        <strain evidence="9 10">0216</strain>
    </source>
</reference>
<evidence type="ECO:0000313" key="9">
    <source>
        <dbReference type="EMBL" id="MTF40242.1"/>
    </source>
</evidence>
<dbReference type="Pfam" id="PF25917">
    <property type="entry name" value="BSH_RND"/>
    <property type="match status" value="1"/>
</dbReference>
<feature type="compositionally biased region" description="Polar residues" evidence="7">
    <location>
        <begin position="485"/>
        <end position="494"/>
    </location>
</feature>
<protein>
    <submittedName>
        <fullName evidence="9">NHLP bacteriocin system secretion protein</fullName>
    </submittedName>
</protein>
<keyword evidence="6" id="KW-0175">Coiled coil</keyword>
<comment type="similarity">
    <text evidence="2">Belongs to the membrane fusion protein (MFP) (TC 8.A.1) family.</text>
</comment>
<accession>A0A844GYW3</accession>
<keyword evidence="5" id="KW-0472">Membrane</keyword>
<dbReference type="InterPro" id="IPR050739">
    <property type="entry name" value="MFP"/>
</dbReference>
<proteinExistence type="inferred from homology"/>
<dbReference type="NCBIfam" id="TIGR03794">
    <property type="entry name" value="NHLM_micro_HlyD"/>
    <property type="match status" value="1"/>
</dbReference>
<evidence type="ECO:0000256" key="7">
    <source>
        <dbReference type="SAM" id="MobiDB-lite"/>
    </source>
</evidence>
<feature type="region of interest" description="Disordered" evidence="7">
    <location>
        <begin position="485"/>
        <end position="504"/>
    </location>
</feature>
<evidence type="ECO:0000256" key="2">
    <source>
        <dbReference type="ARBA" id="ARBA00009477"/>
    </source>
</evidence>
<dbReference type="PANTHER" id="PTHR30386:SF26">
    <property type="entry name" value="TRANSPORT PROTEIN COMB"/>
    <property type="match status" value="1"/>
</dbReference>
<dbReference type="AlphaFoldDB" id="A0A844GYW3"/>
<gene>
    <name evidence="9" type="ORF">GGC33_15075</name>
</gene>
<dbReference type="PANTHER" id="PTHR30386">
    <property type="entry name" value="MEMBRANE FUSION SUBUNIT OF EMRAB-TOLC MULTIDRUG EFFLUX PUMP"/>
    <property type="match status" value="1"/>
</dbReference>
<organism evidence="9 10">
    <name type="scientific">Cyanobacterium aponinum 0216</name>
    <dbReference type="NCBI Taxonomy" id="2676140"/>
    <lineage>
        <taxon>Bacteria</taxon>
        <taxon>Bacillati</taxon>
        <taxon>Cyanobacteriota</taxon>
        <taxon>Cyanophyceae</taxon>
        <taxon>Oscillatoriophycideae</taxon>
        <taxon>Chroococcales</taxon>
        <taxon>Geminocystaceae</taxon>
        <taxon>Cyanobacterium</taxon>
    </lineage>
</organism>
<evidence type="ECO:0000259" key="8">
    <source>
        <dbReference type="Pfam" id="PF25917"/>
    </source>
</evidence>
<evidence type="ECO:0000256" key="3">
    <source>
        <dbReference type="ARBA" id="ARBA00022692"/>
    </source>
</evidence>
<sequence>MSKLFRQESLERLSSPERLDQLMQVINPKAWVPLTAMSSLVLVGGLWSVFGRIPLTVTGQGILVQPRRVVQVQALGQGRIITLNVKSGDVIKEGEILGTIDQSSLRQQLAQEKQKLADLLNQNQDTTEAEGLKRELEKGTLEQRKDNLEKTLDRESIIPVLREENFALLEKNRINLQKSLENLETNVPLVRKRSIAALEEQRKSLNERIRQINVLLPTLKERIESRRKLLEKQLITGDALLSAEQQLFENISSLSNLEAELSQLDVREAQIEREYLQGLDQINNLKSKLQEIEVQKTDMQRQYLESLNRLDDIQNKIDEVNSQIASIDQQKLESSFNRSNQVDEVKRKIAQLELQLADQGKIISKHHGKILELAIVPGQVIQSGTRVGSIEIDEKDSPLISVTYLADRDGQKVKEGMTVQVTPSLVKRERYGGILGKVTDVSDFPVTTQDMTAIIGNPELAQQLGQEKAPIQVFAELEKDPNTFSGYKWSSSKGPNEELSPGTTTTTRIQVGEVAPISYIIPLFRSWTGVY</sequence>
<feature type="domain" description="Multidrug resistance protein MdtA-like barrel-sandwich hybrid" evidence="8">
    <location>
        <begin position="68"/>
        <end position="386"/>
    </location>
</feature>
<keyword evidence="4" id="KW-1133">Transmembrane helix</keyword>
<evidence type="ECO:0000256" key="4">
    <source>
        <dbReference type="ARBA" id="ARBA00022989"/>
    </source>
</evidence>
<dbReference type="GO" id="GO:0016020">
    <property type="term" value="C:membrane"/>
    <property type="evidence" value="ECO:0007669"/>
    <property type="project" value="UniProtKB-SubCell"/>
</dbReference>
<comment type="caution">
    <text evidence="9">The sequence shown here is derived from an EMBL/GenBank/DDBJ whole genome shotgun (WGS) entry which is preliminary data.</text>
</comment>
<feature type="coiled-coil region" evidence="6">
    <location>
        <begin position="102"/>
        <end position="129"/>
    </location>
</feature>
<evidence type="ECO:0000256" key="5">
    <source>
        <dbReference type="ARBA" id="ARBA00023136"/>
    </source>
</evidence>
<dbReference type="InterPro" id="IPR022275">
    <property type="entry name" value="NHPM_bacteriocin_SS_HylD"/>
</dbReference>
<evidence type="ECO:0000256" key="6">
    <source>
        <dbReference type="SAM" id="Coils"/>
    </source>
</evidence>
<name>A0A844GYW3_9CHRO</name>
<dbReference type="Gene3D" id="1.10.287.470">
    <property type="entry name" value="Helix hairpin bin"/>
    <property type="match status" value="1"/>
</dbReference>
<dbReference type="InterPro" id="IPR058625">
    <property type="entry name" value="MdtA-like_BSH"/>
</dbReference>
<keyword evidence="3" id="KW-0812">Transmembrane</keyword>
<feature type="coiled-coil region" evidence="6">
    <location>
        <begin position="166"/>
        <end position="215"/>
    </location>
</feature>